<evidence type="ECO:0000256" key="2">
    <source>
        <dbReference type="ARBA" id="ARBA00022723"/>
    </source>
</evidence>
<proteinExistence type="inferred from homology"/>
<dbReference type="PANTHER" id="PTHR42752">
    <property type="entry name" value="IMIDAZOLONEPROPIONASE"/>
    <property type="match status" value="1"/>
</dbReference>
<comment type="subcellular location">
    <subcellularLocation>
        <location evidence="7">Cytoplasm</location>
    </subcellularLocation>
</comment>
<feature type="binding site" evidence="7">
    <location>
        <position position="490"/>
    </location>
    <ligand>
        <name>Fe(3+)</name>
        <dbReference type="ChEBI" id="CHEBI:29034"/>
    </ligand>
</feature>
<dbReference type="InterPro" id="IPR006680">
    <property type="entry name" value="Amidohydro-rel"/>
</dbReference>
<gene>
    <name evidence="7" type="primary">hutI</name>
    <name evidence="10" type="ORF">F5544_19600</name>
</gene>
<feature type="compositionally biased region" description="Basic residues" evidence="8">
    <location>
        <begin position="189"/>
        <end position="211"/>
    </location>
</feature>
<evidence type="ECO:0000256" key="1">
    <source>
        <dbReference type="ARBA" id="ARBA00012864"/>
    </source>
</evidence>
<dbReference type="GO" id="GO:0005737">
    <property type="term" value="C:cytoplasm"/>
    <property type="evidence" value="ECO:0007669"/>
    <property type="project" value="UniProtKB-SubCell"/>
</dbReference>
<evidence type="ECO:0000256" key="4">
    <source>
        <dbReference type="ARBA" id="ARBA00022808"/>
    </source>
</evidence>
<dbReference type="PANTHER" id="PTHR42752:SF1">
    <property type="entry name" value="IMIDAZOLONEPROPIONASE-RELATED"/>
    <property type="match status" value="1"/>
</dbReference>
<dbReference type="GO" id="GO:0019557">
    <property type="term" value="P:L-histidine catabolic process to glutamate and formate"/>
    <property type="evidence" value="ECO:0007669"/>
    <property type="project" value="UniProtKB-UniPathway"/>
</dbReference>
<feature type="region of interest" description="Disordered" evidence="8">
    <location>
        <begin position="302"/>
        <end position="403"/>
    </location>
</feature>
<sequence length="814" mass="88210">MGRIRLAADRSGRGGDHRYRRSVDPVGRRWHREIRKGAARLDRSRFRECAFARVPPGVARPHPGRARRFLDLARADVPGGRTAGSGLVLPAGPRRVRRDGAGRIHQRRRIPLPAPRAGWRALRRPERHGRRARGGRRRRGHPPHCARHLLSRGRFRARTECGAAAVQRRRCRRVGRTRGGLQTRTGTGPHRRGRAFGARGAHRRAARRRRTGCGPPHPRPSLRTARREPGLPCGARPYADRAALRGGLPRAGHRRRARHPRHQAGYPVARGHRDSGVFLSDHRTRSGRRYRSGKGIGQCWRAAVPRQRQPRDRRRFRGVAGARTRRPAGRARPRPLRARRVVRRRNGTRLDRLAGGRADRGRRRGGPGDRRPGIRPHRRRRTGGGAVRGHRERYPRGVRRGPPDRLRRQAFAHTGYGIRTARGDSGAVAILITGIGELTTNTEGGPLHDAAVVLDGERIAWIGPAQAAPAADERVDVGGRAVLPGWVDSHTHLVFGGDRTAEFEARMSGQPYRAGGIAVTVAATRAASDATLSANLARHVAEARRQGTTCLETKTGYGLDVPGELRLARIAAELADEVTYLGAHLVPDGMDADAYIDLVCGEMLDAVRPFVRWADVFCEVGAFDAGQSERVLRAAAASGLGLRVHGNQLGPGAGVQLAVRHNAASVDHCTHLTDADIEALAGSDTVATVLPACDLSTHQPLAPARALLDAGATVALATNANPGSSYTTSMAYCVATAVLQMGLSVAEAVYAATAGGAKALRRTDVGVVEVGARADLQVLAAPSVTHLAYRPGVPLTIAVWRKGERLKDFGPTVE</sequence>
<feature type="region of interest" description="Disordered" evidence="8">
    <location>
        <begin position="178"/>
        <end position="237"/>
    </location>
</feature>
<dbReference type="Pfam" id="PF01979">
    <property type="entry name" value="Amidohydro_1"/>
    <property type="match status" value="1"/>
</dbReference>
<feature type="region of interest" description="Disordered" evidence="8">
    <location>
        <begin position="1"/>
        <end position="20"/>
    </location>
</feature>
<feature type="binding site" evidence="7">
    <location>
        <position position="557"/>
    </location>
    <ligand>
        <name>4-imidazolone-5-propanoate</name>
        <dbReference type="ChEBI" id="CHEBI:77893"/>
    </ligand>
</feature>
<feature type="binding site" evidence="7">
    <location>
        <position position="719"/>
    </location>
    <ligand>
        <name>Zn(2+)</name>
        <dbReference type="ChEBI" id="CHEBI:29105"/>
    </ligand>
</feature>
<comment type="catalytic activity">
    <reaction evidence="7">
        <text>4-imidazolone-5-propanoate + H2O = N-formimidoyl-L-glutamate</text>
        <dbReference type="Rhea" id="RHEA:23660"/>
        <dbReference type="ChEBI" id="CHEBI:15377"/>
        <dbReference type="ChEBI" id="CHEBI:58928"/>
        <dbReference type="ChEBI" id="CHEBI:77893"/>
        <dbReference type="EC" id="3.5.2.7"/>
    </reaction>
</comment>
<comment type="similarity">
    <text evidence="7">Belongs to the metallo-dependent hydrolases superfamily. HutI family.</text>
</comment>
<dbReference type="Gene3D" id="3.20.20.140">
    <property type="entry name" value="Metal-dependent hydrolases"/>
    <property type="match status" value="1"/>
</dbReference>
<keyword evidence="6 7" id="KW-0408">Iron</keyword>
<feature type="binding site" evidence="7">
    <location>
        <position position="645"/>
    </location>
    <ligand>
        <name>Fe(3+)</name>
        <dbReference type="ChEBI" id="CHEBI:29034"/>
    </ligand>
</feature>
<feature type="domain" description="Amidohydrolase-related" evidence="9">
    <location>
        <begin position="666"/>
        <end position="784"/>
    </location>
</feature>
<feature type="binding site" evidence="7">
    <location>
        <position position="721"/>
    </location>
    <ligand>
        <name>N-formimidoyl-L-glutamate</name>
        <dbReference type="ChEBI" id="CHEBI:58928"/>
    </ligand>
</feature>
<dbReference type="GO" id="GO:0005506">
    <property type="term" value="F:iron ion binding"/>
    <property type="evidence" value="ECO:0007669"/>
    <property type="project" value="UniProtKB-UniRule"/>
</dbReference>
<dbReference type="SUPFAM" id="SSF51338">
    <property type="entry name" value="Composite domain of metallo-dependent hydrolases"/>
    <property type="match status" value="1"/>
</dbReference>
<keyword evidence="7" id="KW-0963">Cytoplasm</keyword>
<organism evidence="10 11">
    <name type="scientific">Nocardia arthritidis</name>
    <dbReference type="NCBI Taxonomy" id="228602"/>
    <lineage>
        <taxon>Bacteria</taxon>
        <taxon>Bacillati</taxon>
        <taxon>Actinomycetota</taxon>
        <taxon>Actinomycetes</taxon>
        <taxon>Mycobacteriales</taxon>
        <taxon>Nocardiaceae</taxon>
        <taxon>Nocardia</taxon>
    </lineage>
</organism>
<dbReference type="GO" id="GO:0008270">
    <property type="term" value="F:zinc ion binding"/>
    <property type="evidence" value="ECO:0007669"/>
    <property type="project" value="UniProtKB-UniRule"/>
</dbReference>
<feature type="binding site" evidence="7">
    <location>
        <position position="719"/>
    </location>
    <ligand>
        <name>Fe(3+)</name>
        <dbReference type="ChEBI" id="CHEBI:29034"/>
    </ligand>
</feature>
<dbReference type="SUPFAM" id="SSF51556">
    <property type="entry name" value="Metallo-dependent hydrolases"/>
    <property type="match status" value="1"/>
</dbReference>
<feature type="binding site" evidence="7">
    <location>
        <position position="584"/>
    </location>
    <ligand>
        <name>4-imidazolone-5-propanoate</name>
        <dbReference type="ChEBI" id="CHEBI:77893"/>
    </ligand>
</feature>
<comment type="pathway">
    <text evidence="7">Amino-acid degradation; L-histidine degradation into L-glutamate; N-formimidoyl-L-glutamate from L-histidine: step 3/3.</text>
</comment>
<evidence type="ECO:0000313" key="10">
    <source>
        <dbReference type="EMBL" id="QIS11788.1"/>
    </source>
</evidence>
<feature type="binding site" evidence="7">
    <location>
        <position position="723"/>
    </location>
    <ligand>
        <name>N-formimidoyl-L-glutamate</name>
        <dbReference type="ChEBI" id="CHEBI:58928"/>
    </ligand>
</feature>
<accession>A0A6G9YF20</accession>
<feature type="region of interest" description="Disordered" evidence="8">
    <location>
        <begin position="125"/>
        <end position="145"/>
    </location>
</feature>
<feature type="binding site" evidence="7">
    <location>
        <position position="490"/>
    </location>
    <ligand>
        <name>Zn(2+)</name>
        <dbReference type="ChEBI" id="CHEBI:29105"/>
    </ligand>
</feature>
<reference evidence="10 11" key="1">
    <citation type="journal article" date="2019" name="ACS Chem. Biol.">
        <title>Identification and Mobilization of a Cryptic Antibiotic Biosynthesis Gene Locus from a Human-Pathogenic Nocardia Isolate.</title>
        <authorList>
            <person name="Herisse M."/>
            <person name="Ishida K."/>
            <person name="Porter J.L."/>
            <person name="Howden B."/>
            <person name="Hertweck C."/>
            <person name="Stinear T.P."/>
            <person name="Pidot S.J."/>
        </authorList>
    </citation>
    <scope>NUCLEOTIDE SEQUENCE [LARGE SCALE GENOMIC DNA]</scope>
    <source>
        <strain evidence="10 11">AUSMDU00012717</strain>
    </source>
</reference>
<feature type="region of interest" description="Disordered" evidence="8">
    <location>
        <begin position="249"/>
        <end position="274"/>
    </location>
</feature>
<keyword evidence="2 7" id="KW-0479">Metal-binding</keyword>
<keyword evidence="11" id="KW-1185">Reference proteome</keyword>
<dbReference type="HAMAP" id="MF_00372">
    <property type="entry name" value="HutI"/>
    <property type="match status" value="1"/>
</dbReference>
<keyword evidence="3 7" id="KW-0378">Hydrolase</keyword>
<evidence type="ECO:0000256" key="5">
    <source>
        <dbReference type="ARBA" id="ARBA00022833"/>
    </source>
</evidence>
<evidence type="ECO:0000256" key="3">
    <source>
        <dbReference type="ARBA" id="ARBA00022801"/>
    </source>
</evidence>
<dbReference type="GO" id="GO:0050480">
    <property type="term" value="F:imidazolonepropionase activity"/>
    <property type="evidence" value="ECO:0007669"/>
    <property type="project" value="UniProtKB-UniRule"/>
</dbReference>
<feature type="compositionally biased region" description="Low complexity" evidence="8">
    <location>
        <begin position="179"/>
        <end position="188"/>
    </location>
</feature>
<feature type="binding site" evidence="7">
    <location>
        <position position="492"/>
    </location>
    <ligand>
        <name>Zn(2+)</name>
        <dbReference type="ChEBI" id="CHEBI:29105"/>
    </ligand>
</feature>
<feature type="compositionally biased region" description="Basic and acidic residues" evidence="8">
    <location>
        <begin position="348"/>
        <end position="359"/>
    </location>
</feature>
<comment type="cofactor">
    <cofactor evidence="7">
        <name>Zn(2+)</name>
        <dbReference type="ChEBI" id="CHEBI:29105"/>
    </cofactor>
    <cofactor evidence="7">
        <name>Fe(3+)</name>
        <dbReference type="ChEBI" id="CHEBI:29034"/>
    </cofactor>
    <text evidence="7">Binds 1 zinc or iron ion per subunit.</text>
</comment>
<evidence type="ECO:0000256" key="8">
    <source>
        <dbReference type="SAM" id="MobiDB-lite"/>
    </source>
</evidence>
<feature type="binding site" evidence="7">
    <location>
        <position position="492"/>
    </location>
    <ligand>
        <name>Fe(3+)</name>
        <dbReference type="ChEBI" id="CHEBI:29034"/>
    </ligand>
</feature>
<dbReference type="InterPro" id="IPR005920">
    <property type="entry name" value="HutI"/>
</dbReference>
<dbReference type="UniPathway" id="UPA00379">
    <property type="reaction ID" value="UER00551"/>
</dbReference>
<dbReference type="Proteomes" id="UP000503540">
    <property type="component" value="Chromosome"/>
</dbReference>
<name>A0A6G9YF20_9NOCA</name>
<dbReference type="AlphaFoldDB" id="A0A6G9YF20"/>
<evidence type="ECO:0000256" key="7">
    <source>
        <dbReference type="HAMAP-Rule" id="MF_00372"/>
    </source>
</evidence>
<evidence type="ECO:0000313" key="11">
    <source>
        <dbReference type="Proteomes" id="UP000503540"/>
    </source>
</evidence>
<feature type="binding site" evidence="7">
    <location>
        <position position="645"/>
    </location>
    <ligand>
        <name>Zn(2+)</name>
        <dbReference type="ChEBI" id="CHEBI:29105"/>
    </ligand>
</feature>
<keyword evidence="5 7" id="KW-0862">Zinc</keyword>
<comment type="function">
    <text evidence="7">Catalyzes the hydrolytic cleavage of the carbon-nitrogen bond in imidazolone-5-propanoate to yield N-formimidoyl-L-glutamate. It is the third step in the universal histidine degradation pathway.</text>
</comment>
<dbReference type="InterPro" id="IPR011059">
    <property type="entry name" value="Metal-dep_hydrolase_composite"/>
</dbReference>
<dbReference type="InterPro" id="IPR032466">
    <property type="entry name" value="Metal_Hydrolase"/>
</dbReference>
<dbReference type="Gene3D" id="2.30.40.10">
    <property type="entry name" value="Urease, subunit C, domain 1"/>
    <property type="match status" value="1"/>
</dbReference>
<feature type="binding site" evidence="7">
    <location>
        <position position="557"/>
    </location>
    <ligand>
        <name>N-formimidoyl-L-glutamate</name>
        <dbReference type="ChEBI" id="CHEBI:58928"/>
    </ligand>
</feature>
<dbReference type="EMBL" id="CP046172">
    <property type="protein sequence ID" value="QIS11788.1"/>
    <property type="molecule type" value="Genomic_DNA"/>
</dbReference>
<feature type="binding site" evidence="7">
    <location>
        <position position="648"/>
    </location>
    <ligand>
        <name>4-imidazolone-5-propanoate</name>
        <dbReference type="ChEBI" id="CHEBI:77893"/>
    </ligand>
</feature>
<keyword evidence="4 7" id="KW-0369">Histidine metabolism</keyword>
<evidence type="ECO:0000259" key="9">
    <source>
        <dbReference type="Pfam" id="PF01979"/>
    </source>
</evidence>
<evidence type="ECO:0000256" key="6">
    <source>
        <dbReference type="ARBA" id="ARBA00023004"/>
    </source>
</evidence>
<dbReference type="KEGG" id="nah:F5544_19600"/>
<feature type="binding site" evidence="7">
    <location>
        <position position="499"/>
    </location>
    <ligand>
        <name>4-imidazolone-5-propanoate</name>
        <dbReference type="ChEBI" id="CHEBI:77893"/>
    </ligand>
</feature>
<feature type="binding site" evidence="7">
    <location>
        <position position="724"/>
    </location>
    <ligand>
        <name>4-imidazolone-5-propanoate</name>
        <dbReference type="ChEBI" id="CHEBI:77893"/>
    </ligand>
</feature>
<dbReference type="EC" id="3.5.2.7" evidence="1 7"/>
<protein>
    <recommendedName>
        <fullName evidence="1 7">Imidazolonepropionase</fullName>
        <ecNumber evidence="1 7">3.5.2.7</ecNumber>
    </recommendedName>
    <alternativeName>
        <fullName evidence="7">Imidazolone-5-propionate hydrolase</fullName>
    </alternativeName>
</protein>
<dbReference type="GO" id="GO:0019556">
    <property type="term" value="P:L-histidine catabolic process to glutamate and formamide"/>
    <property type="evidence" value="ECO:0007669"/>
    <property type="project" value="UniProtKB-UniRule"/>
</dbReference>
<feature type="compositionally biased region" description="Basic residues" evidence="8">
    <location>
        <begin position="373"/>
        <end position="399"/>
    </location>
</feature>
<feature type="compositionally biased region" description="Basic residues" evidence="8">
    <location>
        <begin position="311"/>
        <end position="347"/>
    </location>
</feature>
<dbReference type="NCBIfam" id="TIGR01224">
    <property type="entry name" value="hutI"/>
    <property type="match status" value="1"/>
</dbReference>
<feature type="compositionally biased region" description="Basic residues" evidence="8">
    <location>
        <begin position="251"/>
        <end position="262"/>
    </location>
</feature>